<feature type="compositionally biased region" description="Polar residues" evidence="1">
    <location>
        <begin position="53"/>
        <end position="71"/>
    </location>
</feature>
<name>A0AAR5PG84_DENPD</name>
<dbReference type="EnsemblMetazoa" id="XM_019904333.1">
    <property type="protein sequence ID" value="XP_019759892.1"/>
    <property type="gene ID" value="LOC109537555"/>
</dbReference>
<dbReference type="InterPro" id="IPR035899">
    <property type="entry name" value="DBL_dom_sf"/>
</dbReference>
<sequence>MSSLELQRQFQVKCENMADIETYGKFSHRRADKGSKVQRILGLFEISRPNKGLQRTNSLPNGQRPSLSSSDPHIEGLSSRSSLRRNGRKAQKNKEEAGANQSAKCKRSQHHPQILEEPDECKKPDDEQFTLSQLLRLHSLVEITPDDVFHDSGNFCDSDSDRLSMDTVFHGIGTGKELQNGDGGSESAYWDFMRSRSHEERLQSPGDSDEKNDSPTDEEPEVTTPPPEETDTPELEIEWWKYKSFVQINNENWENPETSTHPPGSPLQGRFRKNNQSGRSRRRAGILKKPIGVKELAQHFESFKDAAANGETENYRRSVICEIDAELEKMKLDGYGEDFHWMLADGEAKTPGALVQLEPELEDLFGEIYFADDMEKGFYYMEAWNADGKELIQCSVQIERKSIDLLSFDQMKTNQDPNILSNDDKMVLVLGSQASDDSKRNTMYSTTSGESYDDEDTISWTSVYVPSAARRETFCDQQGIVRIERVDNQVDSPGYIGSQATNPEEEEENEEEEAAEQSNYYESIRLEHQILFSVPVEVKKNTLQYIVDEIISTERKYVADMEKVLVEYKNFLEERCPEKVDAVFGNMEQIYSNQTNFLHALESPQVDIKAVAQTFLEFEDLFRLYPRYFRNTPKANAAVKELSFLIKEKQERINDKLDLSAYLLTPIQRLGKYKLFLENIIKQLQKDDRPIGLVQLSLDMVKKYMSKGNDAVALASILFSPLHTKDYGSFIAREKFTVLKPKKAEMMVFLFEGVVVFTVEDPKNLEQFVYQKSIRTHDLRIATFDNDNTIQLTDFTKTKRRNSSKHTYILDTKSPKVKEAWKLQIEDILWKQMKKIKENTLKAYQKSDETPVPVRKNPRKREQRAKSTGSSVFYVDYTTHH</sequence>
<reference evidence="3" key="2">
    <citation type="submission" date="2024-08" db="UniProtKB">
        <authorList>
            <consortium name="EnsemblMetazoa"/>
        </authorList>
    </citation>
    <scope>IDENTIFICATION</scope>
</reference>
<dbReference type="InterPro" id="IPR011993">
    <property type="entry name" value="PH-like_dom_sf"/>
</dbReference>
<dbReference type="PANTHER" id="PTHR45845">
    <property type="entry name" value="RHO GUANINE NUCLEOTIDE EXCHANGE FACTOR-RELATED"/>
    <property type="match status" value="1"/>
</dbReference>
<organism evidence="3 4">
    <name type="scientific">Dendroctonus ponderosae</name>
    <name type="common">Mountain pine beetle</name>
    <dbReference type="NCBI Taxonomy" id="77166"/>
    <lineage>
        <taxon>Eukaryota</taxon>
        <taxon>Metazoa</taxon>
        <taxon>Ecdysozoa</taxon>
        <taxon>Arthropoda</taxon>
        <taxon>Hexapoda</taxon>
        <taxon>Insecta</taxon>
        <taxon>Pterygota</taxon>
        <taxon>Neoptera</taxon>
        <taxon>Endopterygota</taxon>
        <taxon>Coleoptera</taxon>
        <taxon>Polyphaga</taxon>
        <taxon>Cucujiformia</taxon>
        <taxon>Curculionidae</taxon>
        <taxon>Scolytinae</taxon>
        <taxon>Dendroctonus</taxon>
    </lineage>
</organism>
<feature type="region of interest" description="Disordered" evidence="1">
    <location>
        <begin position="196"/>
        <end position="234"/>
    </location>
</feature>
<feature type="region of interest" description="Disordered" evidence="1">
    <location>
        <begin position="51"/>
        <end position="125"/>
    </location>
</feature>
<reference evidence="4" key="1">
    <citation type="journal article" date="2013" name="Genome Biol.">
        <title>Draft genome of the mountain pine beetle, Dendroctonus ponderosae Hopkins, a major forest pest.</title>
        <authorList>
            <person name="Keeling C.I."/>
            <person name="Yuen M.M."/>
            <person name="Liao N.Y."/>
            <person name="Docking T.R."/>
            <person name="Chan S.K."/>
            <person name="Taylor G.A."/>
            <person name="Palmquist D.L."/>
            <person name="Jackman S.D."/>
            <person name="Nguyen A."/>
            <person name="Li M."/>
            <person name="Henderson H."/>
            <person name="Janes J.K."/>
            <person name="Zhao Y."/>
            <person name="Pandoh P."/>
            <person name="Moore R."/>
            <person name="Sperling F.A."/>
            <person name="Huber D.P."/>
            <person name="Birol I."/>
            <person name="Jones S.J."/>
            <person name="Bohlmann J."/>
        </authorList>
    </citation>
    <scope>NUCLEOTIDE SEQUENCE</scope>
</reference>
<dbReference type="SUPFAM" id="SSF48065">
    <property type="entry name" value="DBL homology domain (DH-domain)"/>
    <property type="match status" value="1"/>
</dbReference>
<dbReference type="CDD" id="cd00160">
    <property type="entry name" value="RhoGEF"/>
    <property type="match status" value="1"/>
</dbReference>
<feature type="region of interest" description="Disordered" evidence="1">
    <location>
        <begin position="491"/>
        <end position="518"/>
    </location>
</feature>
<dbReference type="InterPro" id="IPR052231">
    <property type="entry name" value="Rho_GEF_signaling-related"/>
</dbReference>
<dbReference type="PANTHER" id="PTHR45845:SF2">
    <property type="entry name" value="RIKEN CDNA D630003M21 GENE"/>
    <property type="match status" value="1"/>
</dbReference>
<feature type="compositionally biased region" description="Polar residues" evidence="1">
    <location>
        <begin position="253"/>
        <end position="262"/>
    </location>
</feature>
<keyword evidence="4" id="KW-1185">Reference proteome</keyword>
<dbReference type="Pfam" id="PF00621">
    <property type="entry name" value="RhoGEF"/>
    <property type="match status" value="1"/>
</dbReference>
<dbReference type="PROSITE" id="PS50010">
    <property type="entry name" value="DH_2"/>
    <property type="match status" value="1"/>
</dbReference>
<proteinExistence type="predicted"/>
<dbReference type="InterPro" id="IPR055251">
    <property type="entry name" value="SOS1_NGEF_PH"/>
</dbReference>
<protein>
    <recommendedName>
        <fullName evidence="2">DH domain-containing protein</fullName>
    </recommendedName>
</protein>
<dbReference type="SUPFAM" id="SSF50729">
    <property type="entry name" value="PH domain-like"/>
    <property type="match status" value="1"/>
</dbReference>
<evidence type="ECO:0000313" key="3">
    <source>
        <dbReference type="EnsemblMetazoa" id="XP_019759892.1"/>
    </source>
</evidence>
<dbReference type="GeneID" id="109537555"/>
<dbReference type="InterPro" id="IPR000219">
    <property type="entry name" value="DH_dom"/>
</dbReference>
<dbReference type="GO" id="GO:0005085">
    <property type="term" value="F:guanyl-nucleotide exchange factor activity"/>
    <property type="evidence" value="ECO:0007669"/>
    <property type="project" value="InterPro"/>
</dbReference>
<dbReference type="Proteomes" id="UP000019118">
    <property type="component" value="Unassembled WGS sequence"/>
</dbReference>
<feature type="compositionally biased region" description="Basic residues" evidence="1">
    <location>
        <begin position="82"/>
        <end position="91"/>
    </location>
</feature>
<feature type="compositionally biased region" description="Acidic residues" evidence="1">
    <location>
        <begin position="503"/>
        <end position="515"/>
    </location>
</feature>
<evidence type="ECO:0000259" key="2">
    <source>
        <dbReference type="PROSITE" id="PS50010"/>
    </source>
</evidence>
<evidence type="ECO:0000256" key="1">
    <source>
        <dbReference type="SAM" id="MobiDB-lite"/>
    </source>
</evidence>
<dbReference type="Gene3D" id="1.20.900.10">
    <property type="entry name" value="Dbl homology (DH) domain"/>
    <property type="match status" value="1"/>
</dbReference>
<feature type="domain" description="DH" evidence="2">
    <location>
        <begin position="542"/>
        <end position="711"/>
    </location>
</feature>
<feature type="region of interest" description="Disordered" evidence="1">
    <location>
        <begin position="842"/>
        <end position="869"/>
    </location>
</feature>
<dbReference type="Gene3D" id="2.30.29.30">
    <property type="entry name" value="Pleckstrin-homology domain (PH domain)/Phosphotyrosine-binding domain (PTB)"/>
    <property type="match status" value="1"/>
</dbReference>
<evidence type="ECO:0000313" key="4">
    <source>
        <dbReference type="Proteomes" id="UP000019118"/>
    </source>
</evidence>
<dbReference type="AlphaFoldDB" id="A0AAR5PG84"/>
<dbReference type="KEGG" id="dpa:109537555"/>
<accession>A0AAR5PG84</accession>
<feature type="region of interest" description="Disordered" evidence="1">
    <location>
        <begin position="253"/>
        <end position="284"/>
    </location>
</feature>
<feature type="compositionally biased region" description="Basic and acidic residues" evidence="1">
    <location>
        <begin position="196"/>
        <end position="214"/>
    </location>
</feature>
<dbReference type="Pfam" id="PF22697">
    <property type="entry name" value="SOS1_NGEF_PH"/>
    <property type="match status" value="1"/>
</dbReference>
<dbReference type="SMART" id="SM00325">
    <property type="entry name" value="RhoGEF"/>
    <property type="match status" value="1"/>
</dbReference>